<evidence type="ECO:0000256" key="1">
    <source>
        <dbReference type="SAM" id="MobiDB-lite"/>
    </source>
</evidence>
<dbReference type="RefSeq" id="WP_236247161.1">
    <property type="nucleotide sequence ID" value="NZ_BQKM01000005.1"/>
</dbReference>
<feature type="region of interest" description="Disordered" evidence="1">
    <location>
        <begin position="1"/>
        <end position="36"/>
    </location>
</feature>
<organism evidence="2 3">
    <name type="scientific">Pseudomonas tohonis</name>
    <dbReference type="NCBI Taxonomy" id="2725477"/>
    <lineage>
        <taxon>Bacteria</taxon>
        <taxon>Pseudomonadati</taxon>
        <taxon>Pseudomonadota</taxon>
        <taxon>Gammaproteobacteria</taxon>
        <taxon>Pseudomonadales</taxon>
        <taxon>Pseudomonadaceae</taxon>
        <taxon>Pseudomonas</taxon>
    </lineage>
</organism>
<feature type="compositionally biased region" description="Low complexity" evidence="1">
    <location>
        <begin position="14"/>
        <end position="28"/>
    </location>
</feature>
<dbReference type="Pfam" id="PF10109">
    <property type="entry name" value="Phage_TAC_7"/>
    <property type="match status" value="1"/>
</dbReference>
<dbReference type="InterPro" id="IPR019289">
    <property type="entry name" value="Phage_tail_E/E"/>
</dbReference>
<sequence length="129" mass="13920">MQTPENQREDSAKETVTTAASTTAAPAPEKAKNPNEEVITLDTPIIRGEQKIEQVILRKPMSGELRGVTLSDLAQMDVLALRKVLPRISAPSLTDHEVGRMDPADLFQCGLAVASFLLQKSAKEAVLVA</sequence>
<gene>
    <name evidence="2" type="ORF">TUM20286_28150</name>
</gene>
<protein>
    <recommendedName>
        <fullName evidence="4">Phage tail assembly protein</fullName>
    </recommendedName>
</protein>
<evidence type="ECO:0000313" key="2">
    <source>
        <dbReference type="EMBL" id="GJN53063.1"/>
    </source>
</evidence>
<evidence type="ECO:0008006" key="4">
    <source>
        <dbReference type="Google" id="ProtNLM"/>
    </source>
</evidence>
<comment type="caution">
    <text evidence="2">The sequence shown here is derived from an EMBL/GenBank/DDBJ whole genome shotgun (WGS) entry which is preliminary data.</text>
</comment>
<dbReference type="EMBL" id="BQKM01000005">
    <property type="protein sequence ID" value="GJN53063.1"/>
    <property type="molecule type" value="Genomic_DNA"/>
</dbReference>
<name>A0ABQ4W0T6_9PSED</name>
<proteinExistence type="predicted"/>
<reference evidence="2 3" key="1">
    <citation type="submission" date="2021-12" db="EMBL/GenBank/DDBJ databases">
        <title>Characterization of novel class B3 metallo-beta-lactamase from novel Pseudomonas species.</title>
        <authorList>
            <person name="Yamada K."/>
            <person name="Aoki K."/>
            <person name="Ishii Y."/>
        </authorList>
    </citation>
    <scope>NUCLEOTIDE SEQUENCE [LARGE SCALE GENOMIC DNA]</scope>
    <source>
        <strain evidence="2 3">TUM20286</strain>
    </source>
</reference>
<keyword evidence="3" id="KW-1185">Reference proteome</keyword>
<accession>A0ABQ4W0T6</accession>
<dbReference type="Proteomes" id="UP001054892">
    <property type="component" value="Unassembled WGS sequence"/>
</dbReference>
<feature type="compositionally biased region" description="Basic and acidic residues" evidence="1">
    <location>
        <begin position="1"/>
        <end position="13"/>
    </location>
</feature>
<evidence type="ECO:0000313" key="3">
    <source>
        <dbReference type="Proteomes" id="UP001054892"/>
    </source>
</evidence>